<dbReference type="AlphaFoldDB" id="A0A845QDH5"/>
<gene>
    <name evidence="2" type="ORF">GTQ45_11080</name>
</gene>
<evidence type="ECO:0000259" key="1">
    <source>
        <dbReference type="Pfam" id="PF04028"/>
    </source>
</evidence>
<dbReference type="Proteomes" id="UP000470384">
    <property type="component" value="Unassembled WGS sequence"/>
</dbReference>
<dbReference type="CDD" id="cd07983">
    <property type="entry name" value="LPLAT_DUF374-like"/>
    <property type="match status" value="1"/>
</dbReference>
<accession>A0A845QDH5</accession>
<dbReference type="EMBL" id="WXYQ01000007">
    <property type="protein sequence ID" value="NBG96276.1"/>
    <property type="molecule type" value="Genomic_DNA"/>
</dbReference>
<reference evidence="2 3" key="1">
    <citation type="journal article" date="2016" name="Int. J. Syst. Evol. Microbiol.">
        <title>Pyruvatibacter mobilis gen. nov., sp. nov., a marine bacterium from the culture broth of Picochlorum sp. 122.</title>
        <authorList>
            <person name="Wang G."/>
            <person name="Tang M."/>
            <person name="Wu H."/>
            <person name="Dai S."/>
            <person name="Li T."/>
            <person name="Chen C."/>
            <person name="He H."/>
            <person name="Fan J."/>
            <person name="Xiang W."/>
            <person name="Li X."/>
        </authorList>
    </citation>
    <scope>NUCLEOTIDE SEQUENCE [LARGE SCALE GENOMIC DNA]</scope>
    <source>
        <strain evidence="2 3">GYP-11</strain>
    </source>
</reference>
<keyword evidence="3" id="KW-1185">Reference proteome</keyword>
<organism evidence="2 3">
    <name type="scientific">Pyruvatibacter mobilis</name>
    <dbReference type="NCBI Taxonomy" id="1712261"/>
    <lineage>
        <taxon>Bacteria</taxon>
        <taxon>Pseudomonadati</taxon>
        <taxon>Pseudomonadota</taxon>
        <taxon>Alphaproteobacteria</taxon>
        <taxon>Hyphomicrobiales</taxon>
        <taxon>Parvibaculaceae</taxon>
        <taxon>Pyruvatibacter</taxon>
    </lineage>
</organism>
<evidence type="ECO:0000313" key="3">
    <source>
        <dbReference type="Proteomes" id="UP000470384"/>
    </source>
</evidence>
<dbReference type="OrthoDB" id="9810508at2"/>
<comment type="caution">
    <text evidence="2">The sequence shown here is derived from an EMBL/GenBank/DDBJ whole genome shotgun (WGS) entry which is preliminary data.</text>
</comment>
<dbReference type="Pfam" id="PF04028">
    <property type="entry name" value="DUF374"/>
    <property type="match status" value="1"/>
</dbReference>
<protein>
    <submittedName>
        <fullName evidence="2">DUF374 domain-containing protein</fullName>
    </submittedName>
</protein>
<sequence length="233" mass="25125">MKRIARSGAVTALVSALAALYIRLVLATSRIDVIGQDIPERFWQKGEPFILAFWHGQMLMMVRSWQTSRPIRMLISQNHDGEVIARAIGRFGIGTVRGSSDKNGKDKGGRAAIRLMLKTLKAGNCVGFTPDGPKGPRFVAKEGVAVVARMSGAPVIPVVAASSRRKVVGSWDRFVINLPFSRAVILWGEPIHVPRDADAAGVEAGRFQVEEALNRLSADACARVGMTPVEAAA</sequence>
<proteinExistence type="predicted"/>
<dbReference type="InterPro" id="IPR007172">
    <property type="entry name" value="DUF374"/>
</dbReference>
<name>A0A845QDH5_9HYPH</name>
<dbReference type="SUPFAM" id="SSF69593">
    <property type="entry name" value="Glycerol-3-phosphate (1)-acyltransferase"/>
    <property type="match status" value="1"/>
</dbReference>
<feature type="domain" description="DUF374" evidence="1">
    <location>
        <begin position="65"/>
        <end position="137"/>
    </location>
</feature>
<evidence type="ECO:0000313" key="2">
    <source>
        <dbReference type="EMBL" id="NBG96276.1"/>
    </source>
</evidence>